<accession>A0ABM3N0A3</accession>
<evidence type="ECO:0000313" key="5">
    <source>
        <dbReference type="RefSeq" id="XP_052757024.1"/>
    </source>
</evidence>
<sequence length="369" mass="42350">MPSLKAAKILAVYPTQSISHQVVFRPLVRELAPRGHEVVVITPALACPVGEGLENLTEIDIRQYHDKDKNRVSEMFNMELKVIVYLYCSYRVILYTEAVKILAVFPTPSISHQVVFRPFVRELAARGHEVVVITPAPAYPADGSPMNLTEIDVKQVSQIYKEEKIRESYSMVNEYADIRMSVKRSALCILSAFYEQINTDAASKIIRDKNIEFDLLIIEAWFQPLLAFSHRFNVPVIWFSSVGSFHKEYQVVGGFSHPLFHPSFLCSRCPNIENLTNIEKIYEIYNYIYIHNWSSSFKETEINKLRTFFGSEMPSLIELSDNVHLYMRNVHCTWELNRPVPSSVVQVGGIHIKSECTLPEITLKKLICM</sequence>
<comment type="similarity">
    <text evidence="1">Belongs to the UDP-glycosyltransferase family.</text>
</comment>
<dbReference type="Proteomes" id="UP001652740">
    <property type="component" value="Unplaced"/>
</dbReference>
<dbReference type="RefSeq" id="XP_052757024.1">
    <property type="nucleotide sequence ID" value="XM_052901064.1"/>
</dbReference>
<organism evidence="4 5">
    <name type="scientific">Galleria mellonella</name>
    <name type="common">Greater wax moth</name>
    <dbReference type="NCBI Taxonomy" id="7137"/>
    <lineage>
        <taxon>Eukaryota</taxon>
        <taxon>Metazoa</taxon>
        <taxon>Ecdysozoa</taxon>
        <taxon>Arthropoda</taxon>
        <taxon>Hexapoda</taxon>
        <taxon>Insecta</taxon>
        <taxon>Pterygota</taxon>
        <taxon>Neoptera</taxon>
        <taxon>Endopterygota</taxon>
        <taxon>Lepidoptera</taxon>
        <taxon>Glossata</taxon>
        <taxon>Ditrysia</taxon>
        <taxon>Pyraloidea</taxon>
        <taxon>Pyralidae</taxon>
        <taxon>Galleriinae</taxon>
        <taxon>Galleria</taxon>
    </lineage>
</organism>
<dbReference type="InterPro" id="IPR002213">
    <property type="entry name" value="UDP_glucos_trans"/>
</dbReference>
<reference evidence="5" key="1">
    <citation type="submission" date="2025-08" db="UniProtKB">
        <authorList>
            <consortium name="RefSeq"/>
        </authorList>
    </citation>
    <scope>IDENTIFICATION</scope>
    <source>
        <tissue evidence="5">Whole larvae</tissue>
    </source>
</reference>
<evidence type="ECO:0000256" key="1">
    <source>
        <dbReference type="ARBA" id="ARBA00009995"/>
    </source>
</evidence>
<name>A0ABM3N0A3_GALME</name>
<dbReference type="Gene3D" id="3.40.50.2000">
    <property type="entry name" value="Glycogen Phosphorylase B"/>
    <property type="match status" value="1"/>
</dbReference>
<keyword evidence="2" id="KW-0328">Glycosyltransferase</keyword>
<dbReference type="PANTHER" id="PTHR48043:SF145">
    <property type="entry name" value="FI06409P-RELATED"/>
    <property type="match status" value="1"/>
</dbReference>
<protein>
    <submittedName>
        <fullName evidence="5">UDP-glucosyltransferase 2-like</fullName>
    </submittedName>
</protein>
<evidence type="ECO:0000313" key="4">
    <source>
        <dbReference type="Proteomes" id="UP001652740"/>
    </source>
</evidence>
<evidence type="ECO:0000256" key="2">
    <source>
        <dbReference type="ARBA" id="ARBA00022676"/>
    </source>
</evidence>
<dbReference type="GeneID" id="113520190"/>
<evidence type="ECO:0000256" key="3">
    <source>
        <dbReference type="ARBA" id="ARBA00022679"/>
    </source>
</evidence>
<dbReference type="InterPro" id="IPR050271">
    <property type="entry name" value="UDP-glycosyltransferase"/>
</dbReference>
<gene>
    <name evidence="5" type="primary">LOC113520190</name>
</gene>
<proteinExistence type="inferred from homology"/>
<keyword evidence="3" id="KW-0808">Transferase</keyword>
<dbReference type="SUPFAM" id="SSF53756">
    <property type="entry name" value="UDP-Glycosyltransferase/glycogen phosphorylase"/>
    <property type="match status" value="2"/>
</dbReference>
<keyword evidence="4" id="KW-1185">Reference proteome</keyword>
<dbReference type="Pfam" id="PF00201">
    <property type="entry name" value="UDPGT"/>
    <property type="match status" value="1"/>
</dbReference>
<dbReference type="PANTHER" id="PTHR48043">
    <property type="entry name" value="EG:EG0003.4 PROTEIN-RELATED"/>
    <property type="match status" value="1"/>
</dbReference>